<keyword evidence="2" id="KW-1133">Transmembrane helix</keyword>
<dbReference type="EMBL" id="JMCC02000061">
    <property type="protein sequence ID" value="KIG15039.1"/>
    <property type="molecule type" value="Genomic_DNA"/>
</dbReference>
<dbReference type="RefSeq" id="WP_052552428.1">
    <property type="nucleotide sequence ID" value="NZ_JMCC02000061.1"/>
</dbReference>
<evidence type="ECO:0000256" key="1">
    <source>
        <dbReference type="SAM" id="MobiDB-lite"/>
    </source>
</evidence>
<evidence type="ECO:0000313" key="3">
    <source>
        <dbReference type="EMBL" id="KIG15039.1"/>
    </source>
</evidence>
<protein>
    <submittedName>
        <fullName evidence="3">Uncharacterized protein</fullName>
    </submittedName>
</protein>
<name>A0A0C1ZBF3_9BACT</name>
<keyword evidence="2" id="KW-0812">Transmembrane</keyword>
<accession>A0A0C1ZBF3</accession>
<proteinExistence type="predicted"/>
<dbReference type="AlphaFoldDB" id="A0A0C1ZBF3"/>
<evidence type="ECO:0000256" key="2">
    <source>
        <dbReference type="SAM" id="Phobius"/>
    </source>
</evidence>
<gene>
    <name evidence="3" type="ORF">DB30_06071</name>
</gene>
<organism evidence="3 4">
    <name type="scientific">Enhygromyxa salina</name>
    <dbReference type="NCBI Taxonomy" id="215803"/>
    <lineage>
        <taxon>Bacteria</taxon>
        <taxon>Pseudomonadati</taxon>
        <taxon>Myxococcota</taxon>
        <taxon>Polyangia</taxon>
        <taxon>Nannocystales</taxon>
        <taxon>Nannocystaceae</taxon>
        <taxon>Enhygromyxa</taxon>
    </lineage>
</organism>
<feature type="transmembrane region" description="Helical" evidence="2">
    <location>
        <begin position="61"/>
        <end position="80"/>
    </location>
</feature>
<feature type="region of interest" description="Disordered" evidence="1">
    <location>
        <begin position="1"/>
        <end position="36"/>
    </location>
</feature>
<sequence length="98" mass="11012">MNELDFEQPEQPEQPEQVGEAAQTQAPGTKKVEGRDPATVRLKRAYEAEVENKVASDYSHIVWAYGVIWAIFAIYGALLWRRAVAQRADLAALQAKQK</sequence>
<feature type="compositionally biased region" description="Acidic residues" evidence="1">
    <location>
        <begin position="1"/>
        <end position="10"/>
    </location>
</feature>
<dbReference type="Proteomes" id="UP000031599">
    <property type="component" value="Unassembled WGS sequence"/>
</dbReference>
<evidence type="ECO:0000313" key="4">
    <source>
        <dbReference type="Proteomes" id="UP000031599"/>
    </source>
</evidence>
<keyword evidence="2" id="KW-0472">Membrane</keyword>
<comment type="caution">
    <text evidence="3">The sequence shown here is derived from an EMBL/GenBank/DDBJ whole genome shotgun (WGS) entry which is preliminary data.</text>
</comment>
<reference evidence="3 4" key="1">
    <citation type="submission" date="2014-12" db="EMBL/GenBank/DDBJ databases">
        <title>Genome assembly of Enhygromyxa salina DSM 15201.</title>
        <authorList>
            <person name="Sharma G."/>
            <person name="Subramanian S."/>
        </authorList>
    </citation>
    <scope>NUCLEOTIDE SEQUENCE [LARGE SCALE GENOMIC DNA]</scope>
    <source>
        <strain evidence="3 4">DSM 15201</strain>
    </source>
</reference>